<evidence type="ECO:0000313" key="2">
    <source>
        <dbReference type="Proteomes" id="UP000829398"/>
    </source>
</evidence>
<sequence length="231" mass="25976">MSSLSSSSSSSYDVFLNFRREDTGDNFTSHLHQALRRNKIKSFTYDDLNKGHDIMASLFEAMEGSRISIIIFSKNYASSESCLDELVKIIECKKVKGQIVIPIFYHVRPSDVRCQTGSFEDAFVNHEQHSKRTKEKLERWRGALMEASDLCGWDSSMIRPESKLVEEIVGDILNKLNAASPSSNFRGRIQTNSSIDQQMDSTVSIGRGRSIRRRGGKVGVIGVVDEVGEMK</sequence>
<proteinExistence type="predicted"/>
<name>A0ACB8M921_CITSI</name>
<reference evidence="2" key="1">
    <citation type="journal article" date="2023" name="Hortic. Res.">
        <title>A chromosome-level phased genome enabling allele-level studies in sweet orange: a case study on citrus Huanglongbing tolerance.</title>
        <authorList>
            <person name="Wu B."/>
            <person name="Yu Q."/>
            <person name="Deng Z."/>
            <person name="Duan Y."/>
            <person name="Luo F."/>
            <person name="Gmitter F. Jr."/>
        </authorList>
    </citation>
    <scope>NUCLEOTIDE SEQUENCE [LARGE SCALE GENOMIC DNA]</scope>
    <source>
        <strain evidence="2">cv. Valencia</strain>
    </source>
</reference>
<dbReference type="Proteomes" id="UP000829398">
    <property type="component" value="Chromosome 3"/>
</dbReference>
<comment type="caution">
    <text evidence="1">The sequence shown here is derived from an EMBL/GenBank/DDBJ whole genome shotgun (WGS) entry which is preliminary data.</text>
</comment>
<evidence type="ECO:0000313" key="1">
    <source>
        <dbReference type="EMBL" id="KAH9781705.1"/>
    </source>
</evidence>
<protein>
    <submittedName>
        <fullName evidence="1">TIR domain-containing protein</fullName>
    </submittedName>
</protein>
<dbReference type="EMBL" id="CM039172">
    <property type="protein sequence ID" value="KAH9781705.1"/>
    <property type="molecule type" value="Genomic_DNA"/>
</dbReference>
<gene>
    <name evidence="1" type="ORF">KPL71_008575</name>
</gene>
<keyword evidence="2" id="KW-1185">Reference proteome</keyword>
<organism evidence="1 2">
    <name type="scientific">Citrus sinensis</name>
    <name type="common">Sweet orange</name>
    <name type="synonym">Citrus aurantium var. sinensis</name>
    <dbReference type="NCBI Taxonomy" id="2711"/>
    <lineage>
        <taxon>Eukaryota</taxon>
        <taxon>Viridiplantae</taxon>
        <taxon>Streptophyta</taxon>
        <taxon>Embryophyta</taxon>
        <taxon>Tracheophyta</taxon>
        <taxon>Spermatophyta</taxon>
        <taxon>Magnoliopsida</taxon>
        <taxon>eudicotyledons</taxon>
        <taxon>Gunneridae</taxon>
        <taxon>Pentapetalae</taxon>
        <taxon>rosids</taxon>
        <taxon>malvids</taxon>
        <taxon>Sapindales</taxon>
        <taxon>Rutaceae</taxon>
        <taxon>Aurantioideae</taxon>
        <taxon>Citrus</taxon>
    </lineage>
</organism>
<accession>A0ACB8M921</accession>